<keyword evidence="1 2" id="KW-0378">Hydrolase</keyword>
<sequence length="189" mass="21993">MRIFFGIPLPEVYQQMLGQARNEWKKRFRSRLSWTRPGNWHITLRFLGEVQDDLLPQVKVCLDRVEFEDFCLQGSKSGYFGSAGQYRVAWLGVDGEVQKLMNLARTLEKELEGFGFEPEKRPFKAHLTLARIKNFVADDPWKEFSDYVENMGWPEFNAERINLWQSRLTPAGPEYSVLAHKPLHRSGAG</sequence>
<dbReference type="GO" id="GO:0008664">
    <property type="term" value="F:RNA 2',3'-cyclic 3'-phosphodiesterase activity"/>
    <property type="evidence" value="ECO:0007669"/>
    <property type="project" value="UniProtKB-EC"/>
</dbReference>
<organism evidence="4 5">
    <name type="scientific">Desulfonatronospira thiodismutans ASO3-1</name>
    <dbReference type="NCBI Taxonomy" id="555779"/>
    <lineage>
        <taxon>Bacteria</taxon>
        <taxon>Pseudomonadati</taxon>
        <taxon>Thermodesulfobacteriota</taxon>
        <taxon>Desulfovibrionia</taxon>
        <taxon>Desulfovibrionales</taxon>
        <taxon>Desulfonatronovibrionaceae</taxon>
        <taxon>Desulfonatronospira</taxon>
    </lineage>
</organism>
<evidence type="ECO:0000256" key="1">
    <source>
        <dbReference type="ARBA" id="ARBA00022801"/>
    </source>
</evidence>
<evidence type="ECO:0000313" key="5">
    <source>
        <dbReference type="Proteomes" id="UP000005496"/>
    </source>
</evidence>
<dbReference type="OrthoDB" id="9793819at2"/>
<comment type="function">
    <text evidence="2">Hydrolyzes RNA 2',3'-cyclic phosphodiester to an RNA 2'-phosphomonoester.</text>
</comment>
<dbReference type="Pfam" id="PF02834">
    <property type="entry name" value="LigT_PEase"/>
    <property type="match status" value="2"/>
</dbReference>
<keyword evidence="4" id="KW-0436">Ligase</keyword>
<dbReference type="InterPro" id="IPR004175">
    <property type="entry name" value="RNA_CPDase"/>
</dbReference>
<protein>
    <recommendedName>
        <fullName evidence="2">RNA 2',3'-cyclic phosphodiesterase</fullName>
        <shortName evidence="2">RNA 2',3'-CPDase</shortName>
        <ecNumber evidence="2">3.1.4.58</ecNumber>
    </recommendedName>
</protein>
<dbReference type="Proteomes" id="UP000005496">
    <property type="component" value="Unassembled WGS sequence"/>
</dbReference>
<feature type="short sequence motif" description="HXTX 2" evidence="2">
    <location>
        <begin position="126"/>
        <end position="129"/>
    </location>
</feature>
<dbReference type="InterPro" id="IPR014051">
    <property type="entry name" value="Phosphoesterase_HXTX"/>
</dbReference>
<dbReference type="GO" id="GO:0004113">
    <property type="term" value="F:2',3'-cyclic-nucleotide 3'-phosphodiesterase activity"/>
    <property type="evidence" value="ECO:0007669"/>
    <property type="project" value="InterPro"/>
</dbReference>
<dbReference type="EC" id="3.1.4.58" evidence="2"/>
<feature type="short sequence motif" description="HXTX 1" evidence="2">
    <location>
        <begin position="41"/>
        <end position="44"/>
    </location>
</feature>
<dbReference type="InterPro" id="IPR009097">
    <property type="entry name" value="Cyclic_Pdiesterase"/>
</dbReference>
<accession>D6SRN3</accession>
<dbReference type="EMBL" id="ACJN02000003">
    <property type="protein sequence ID" value="EFI33349.1"/>
    <property type="molecule type" value="Genomic_DNA"/>
</dbReference>
<dbReference type="GO" id="GO:0016874">
    <property type="term" value="F:ligase activity"/>
    <property type="evidence" value="ECO:0007669"/>
    <property type="project" value="UniProtKB-KW"/>
</dbReference>
<gene>
    <name evidence="4" type="ORF">Dthio_PD0677</name>
</gene>
<evidence type="ECO:0000313" key="4">
    <source>
        <dbReference type="EMBL" id="EFI33349.1"/>
    </source>
</evidence>
<dbReference type="Gene3D" id="3.90.1140.10">
    <property type="entry name" value="Cyclic phosphodiesterase"/>
    <property type="match status" value="1"/>
</dbReference>
<dbReference type="NCBIfam" id="TIGR02258">
    <property type="entry name" value="2_5_ligase"/>
    <property type="match status" value="1"/>
</dbReference>
<dbReference type="HAMAP" id="MF_01940">
    <property type="entry name" value="RNA_CPDase"/>
    <property type="match status" value="1"/>
</dbReference>
<evidence type="ECO:0000259" key="3">
    <source>
        <dbReference type="Pfam" id="PF02834"/>
    </source>
</evidence>
<proteinExistence type="inferred from homology"/>
<dbReference type="AlphaFoldDB" id="D6SRN3"/>
<dbReference type="PANTHER" id="PTHR35561">
    <property type="entry name" value="RNA 2',3'-CYCLIC PHOSPHODIESTERASE"/>
    <property type="match status" value="1"/>
</dbReference>
<feature type="active site" description="Proton acceptor" evidence="2">
    <location>
        <position position="126"/>
    </location>
</feature>
<dbReference type="SUPFAM" id="SSF55144">
    <property type="entry name" value="LigT-like"/>
    <property type="match status" value="1"/>
</dbReference>
<dbReference type="eggNOG" id="COG1514">
    <property type="taxonomic scope" value="Bacteria"/>
</dbReference>
<comment type="similarity">
    <text evidence="2">Belongs to the 2H phosphoesterase superfamily. ThpR family.</text>
</comment>
<reference evidence="4" key="1">
    <citation type="submission" date="2010-05" db="EMBL/GenBank/DDBJ databases">
        <title>The draft genome of Desulfonatronospira thiodismutans ASO3-1.</title>
        <authorList>
            <consortium name="US DOE Joint Genome Institute (JGI-PGF)"/>
            <person name="Lucas S."/>
            <person name="Copeland A."/>
            <person name="Lapidus A."/>
            <person name="Cheng J.-F."/>
            <person name="Bruce D."/>
            <person name="Goodwin L."/>
            <person name="Pitluck S."/>
            <person name="Chertkov O."/>
            <person name="Brettin T."/>
            <person name="Detter J.C."/>
            <person name="Han C."/>
            <person name="Land M.L."/>
            <person name="Hauser L."/>
            <person name="Kyrpides N."/>
            <person name="Mikhailova N."/>
            <person name="Muyzer G."/>
            <person name="Woyke T."/>
        </authorList>
    </citation>
    <scope>NUCLEOTIDE SEQUENCE [LARGE SCALE GENOMIC DNA]</scope>
    <source>
        <strain evidence="4">ASO3-1</strain>
    </source>
</reference>
<keyword evidence="5" id="KW-1185">Reference proteome</keyword>
<evidence type="ECO:0000256" key="2">
    <source>
        <dbReference type="HAMAP-Rule" id="MF_01940"/>
    </source>
</evidence>
<feature type="domain" description="Phosphoesterase HXTX" evidence="3">
    <location>
        <begin position="8"/>
        <end position="90"/>
    </location>
</feature>
<name>D6SRN3_9BACT</name>
<dbReference type="PANTHER" id="PTHR35561:SF1">
    <property type="entry name" value="RNA 2',3'-CYCLIC PHOSPHODIESTERASE"/>
    <property type="match status" value="1"/>
</dbReference>
<dbReference type="RefSeq" id="WP_008870707.1">
    <property type="nucleotide sequence ID" value="NZ_ACJN02000003.1"/>
</dbReference>
<comment type="catalytic activity">
    <reaction evidence="2">
        <text>a 3'-end 2',3'-cyclophospho-ribonucleotide-RNA + H2O = a 3'-end 2'-phospho-ribonucleotide-RNA + H(+)</text>
        <dbReference type="Rhea" id="RHEA:11828"/>
        <dbReference type="Rhea" id="RHEA-COMP:10464"/>
        <dbReference type="Rhea" id="RHEA-COMP:17353"/>
        <dbReference type="ChEBI" id="CHEBI:15377"/>
        <dbReference type="ChEBI" id="CHEBI:15378"/>
        <dbReference type="ChEBI" id="CHEBI:83064"/>
        <dbReference type="ChEBI" id="CHEBI:173113"/>
        <dbReference type="EC" id="3.1.4.58"/>
    </reaction>
</comment>
<feature type="domain" description="Phosphoesterase HXTX" evidence="3">
    <location>
        <begin position="96"/>
        <end position="175"/>
    </location>
</feature>
<feature type="active site" description="Proton donor" evidence="2">
    <location>
        <position position="41"/>
    </location>
</feature>
<comment type="caution">
    <text evidence="4">The sequence shown here is derived from an EMBL/GenBank/DDBJ whole genome shotgun (WGS) entry which is preliminary data.</text>
</comment>